<dbReference type="Pfam" id="PF01761">
    <property type="entry name" value="DHQ_synthase"/>
    <property type="match status" value="1"/>
</dbReference>
<gene>
    <name evidence="11" type="ORF">K7J14_08700</name>
</gene>
<dbReference type="GO" id="GO:0009073">
    <property type="term" value="P:aromatic amino acid family biosynthetic process"/>
    <property type="evidence" value="ECO:0007669"/>
    <property type="project" value="UniProtKB-KW"/>
</dbReference>
<evidence type="ECO:0000259" key="9">
    <source>
        <dbReference type="Pfam" id="PF01761"/>
    </source>
</evidence>
<dbReference type="PANTHER" id="PTHR43622:SF7">
    <property type="entry name" value="3-DEHYDROQUINATE SYNTHASE, CHLOROPLASTIC"/>
    <property type="match status" value="1"/>
</dbReference>
<keyword evidence="7" id="KW-0456">Lyase</keyword>
<evidence type="ECO:0000256" key="2">
    <source>
        <dbReference type="ARBA" id="ARBA00001941"/>
    </source>
</evidence>
<protein>
    <submittedName>
        <fullName evidence="11">3-dehydroquinate synthase</fullName>
    </submittedName>
</protein>
<evidence type="ECO:0000256" key="5">
    <source>
        <dbReference type="ARBA" id="ARBA00023027"/>
    </source>
</evidence>
<dbReference type="GO" id="GO:0008652">
    <property type="term" value="P:amino acid biosynthetic process"/>
    <property type="evidence" value="ECO:0007669"/>
    <property type="project" value="UniProtKB-KW"/>
</dbReference>
<dbReference type="AlphaFoldDB" id="A0AAE3EI18"/>
<dbReference type="PANTHER" id="PTHR43622">
    <property type="entry name" value="3-DEHYDROQUINATE SYNTHASE"/>
    <property type="match status" value="1"/>
</dbReference>
<comment type="cofactor">
    <cofactor evidence="2">
        <name>Co(2+)</name>
        <dbReference type="ChEBI" id="CHEBI:48828"/>
    </cofactor>
</comment>
<dbReference type="Proteomes" id="UP001198163">
    <property type="component" value="Unassembled WGS sequence"/>
</dbReference>
<reference evidence="11" key="1">
    <citation type="submission" date="2021-08" db="EMBL/GenBank/DDBJ databases">
        <title>Comparative analyses of Brucepasteria parasyntrophica and Teretinema zuelzerae.</title>
        <authorList>
            <person name="Song Y."/>
            <person name="Brune A."/>
        </authorList>
    </citation>
    <scope>NUCLEOTIDE SEQUENCE</scope>
    <source>
        <strain evidence="11">DSM 1903</strain>
    </source>
</reference>
<dbReference type="PIRSF" id="PIRSF001455">
    <property type="entry name" value="DHQ_synth"/>
    <property type="match status" value="1"/>
</dbReference>
<dbReference type="CDD" id="cd08195">
    <property type="entry name" value="DHQS"/>
    <property type="match status" value="1"/>
</dbReference>
<evidence type="ECO:0000256" key="7">
    <source>
        <dbReference type="ARBA" id="ARBA00023239"/>
    </source>
</evidence>
<evidence type="ECO:0000256" key="4">
    <source>
        <dbReference type="ARBA" id="ARBA00022723"/>
    </source>
</evidence>
<evidence type="ECO:0000256" key="1">
    <source>
        <dbReference type="ARBA" id="ARBA00001911"/>
    </source>
</evidence>
<organism evidence="11 12">
    <name type="scientific">Teretinema zuelzerae</name>
    <dbReference type="NCBI Taxonomy" id="156"/>
    <lineage>
        <taxon>Bacteria</taxon>
        <taxon>Pseudomonadati</taxon>
        <taxon>Spirochaetota</taxon>
        <taxon>Spirochaetia</taxon>
        <taxon>Spirochaetales</taxon>
        <taxon>Treponemataceae</taxon>
        <taxon>Teretinema</taxon>
    </lineage>
</organism>
<dbReference type="GO" id="GO:0003856">
    <property type="term" value="F:3-dehydroquinate synthase activity"/>
    <property type="evidence" value="ECO:0007669"/>
    <property type="project" value="TreeGrafter"/>
</dbReference>
<keyword evidence="6" id="KW-0057">Aromatic amino acid biosynthesis</keyword>
<evidence type="ECO:0000256" key="6">
    <source>
        <dbReference type="ARBA" id="ARBA00023141"/>
    </source>
</evidence>
<accession>A0AAE3EI18</accession>
<dbReference type="InterPro" id="IPR030960">
    <property type="entry name" value="DHQS/DOIS_N"/>
</dbReference>
<keyword evidence="5" id="KW-0520">NAD</keyword>
<evidence type="ECO:0000259" key="10">
    <source>
        <dbReference type="Pfam" id="PF24621"/>
    </source>
</evidence>
<feature type="domain" description="3-dehydroquinate synthase C-terminal" evidence="10">
    <location>
        <begin position="170"/>
        <end position="322"/>
    </location>
</feature>
<keyword evidence="12" id="KW-1185">Reference proteome</keyword>
<evidence type="ECO:0000313" key="11">
    <source>
        <dbReference type="EMBL" id="MCD1654781.1"/>
    </source>
</evidence>
<feature type="domain" description="3-dehydroquinate synthase N-terminal" evidence="9">
    <location>
        <begin position="56"/>
        <end position="168"/>
    </location>
</feature>
<dbReference type="Gene3D" id="3.40.50.1970">
    <property type="match status" value="1"/>
</dbReference>
<dbReference type="InterPro" id="IPR056179">
    <property type="entry name" value="DHQS_C"/>
</dbReference>
<dbReference type="SUPFAM" id="SSF56796">
    <property type="entry name" value="Dehydroquinate synthase-like"/>
    <property type="match status" value="1"/>
</dbReference>
<evidence type="ECO:0000256" key="3">
    <source>
        <dbReference type="ARBA" id="ARBA00022605"/>
    </source>
</evidence>
<dbReference type="GO" id="GO:0046872">
    <property type="term" value="F:metal ion binding"/>
    <property type="evidence" value="ECO:0007669"/>
    <property type="project" value="UniProtKB-KW"/>
</dbReference>
<dbReference type="EMBL" id="JAINWA010000003">
    <property type="protein sequence ID" value="MCD1654781.1"/>
    <property type="molecule type" value="Genomic_DNA"/>
</dbReference>
<keyword evidence="3" id="KW-0028">Amino-acid biosynthesis</keyword>
<comment type="caution">
    <text evidence="11">The sequence shown here is derived from an EMBL/GenBank/DDBJ whole genome shotgun (WGS) entry which is preliminary data.</text>
</comment>
<proteinExistence type="predicted"/>
<dbReference type="Pfam" id="PF24621">
    <property type="entry name" value="DHQS_C"/>
    <property type="match status" value="1"/>
</dbReference>
<name>A0AAE3EI18_9SPIR</name>
<keyword evidence="8" id="KW-0170">Cobalt</keyword>
<comment type="cofactor">
    <cofactor evidence="1">
        <name>NAD(+)</name>
        <dbReference type="ChEBI" id="CHEBI:57540"/>
    </cofactor>
</comment>
<dbReference type="Gene3D" id="1.20.1090.10">
    <property type="entry name" value="Dehydroquinate synthase-like - alpha domain"/>
    <property type="match status" value="1"/>
</dbReference>
<dbReference type="InterPro" id="IPR050071">
    <property type="entry name" value="Dehydroquinate_synthase"/>
</dbReference>
<sequence length="353" mass="37867">MDSFTFTVQTGPVAVFFHKTITIPVLPRSGGIYVADENTLPLLQKAKNFDSSMPLVVLAPGEEEKQLSSVERILEAALNAGLARDSVFVGFGGGVVTDMTAFAASLYMRGAGLCLVPTTLLAMADAAVGGKTGVDFGNFKNCVGTFYPAQEIHISVDALRTLPQAEFMSGLAEVVKTAMLYAPKLYQILWEKKESILSRDGDLLLEIVKRCVQAKAHVVERDLKETGERMFLNLGHTFAHALETVAGLGTISHGEAVAWGIARALELGKRAGITDLDWAKEATGLIASYGYSIAPVHPVLAGRNEAETPQLLLNAMKNDKKKKGGVVRFVLQREINSTLVTPVPDAEVLAVLA</sequence>
<dbReference type="RefSeq" id="WP_230755321.1">
    <property type="nucleotide sequence ID" value="NZ_JAINWA010000003.1"/>
</dbReference>
<evidence type="ECO:0000256" key="8">
    <source>
        <dbReference type="ARBA" id="ARBA00023285"/>
    </source>
</evidence>
<dbReference type="InterPro" id="IPR030963">
    <property type="entry name" value="DHQ_synth_fam"/>
</dbReference>
<keyword evidence="4" id="KW-0479">Metal-binding</keyword>
<evidence type="ECO:0000313" key="12">
    <source>
        <dbReference type="Proteomes" id="UP001198163"/>
    </source>
</evidence>